<dbReference type="Gene3D" id="1.10.246.130">
    <property type="match status" value="1"/>
</dbReference>
<evidence type="ECO:0000313" key="5">
    <source>
        <dbReference type="Proteomes" id="UP000489600"/>
    </source>
</evidence>
<dbReference type="Pfam" id="PF01019">
    <property type="entry name" value="G_glu_transpept"/>
    <property type="match status" value="1"/>
</dbReference>
<dbReference type="InterPro" id="IPR029055">
    <property type="entry name" value="Ntn_hydrolases_N"/>
</dbReference>
<evidence type="ECO:0000313" key="4">
    <source>
        <dbReference type="EMBL" id="VVB11184.1"/>
    </source>
</evidence>
<dbReference type="EC" id="2.3.2.2" evidence="3"/>
<feature type="active site" description="Nucleophile" evidence="1">
    <location>
        <position position="398"/>
    </location>
</feature>
<dbReference type="GO" id="GO:0006751">
    <property type="term" value="P:glutathione catabolic process"/>
    <property type="evidence" value="ECO:0007669"/>
    <property type="project" value="UniProtKB-UniRule"/>
</dbReference>
<dbReference type="GO" id="GO:0103068">
    <property type="term" value="F:leukotriene C4 gamma-glutamyl transferase activity"/>
    <property type="evidence" value="ECO:0007669"/>
    <property type="project" value="UniProtKB-EC"/>
</dbReference>
<evidence type="ECO:0000256" key="1">
    <source>
        <dbReference type="PIRSR" id="PIRSR600101-1"/>
    </source>
</evidence>
<organism evidence="4 5">
    <name type="scientific">Arabis nemorensis</name>
    <dbReference type="NCBI Taxonomy" id="586526"/>
    <lineage>
        <taxon>Eukaryota</taxon>
        <taxon>Viridiplantae</taxon>
        <taxon>Streptophyta</taxon>
        <taxon>Embryophyta</taxon>
        <taxon>Tracheophyta</taxon>
        <taxon>Spermatophyta</taxon>
        <taxon>Magnoliopsida</taxon>
        <taxon>eudicotyledons</taxon>
        <taxon>Gunneridae</taxon>
        <taxon>Pentapetalae</taxon>
        <taxon>rosids</taxon>
        <taxon>malvids</taxon>
        <taxon>Brassicales</taxon>
        <taxon>Brassicaceae</taxon>
        <taxon>Arabideae</taxon>
        <taxon>Arabis</taxon>
    </lineage>
</organism>
<name>A0A565CC22_9BRAS</name>
<keyword evidence="5" id="KW-1185">Reference proteome</keyword>
<dbReference type="NCBIfam" id="TIGR00066">
    <property type="entry name" value="g_glut_trans"/>
    <property type="match status" value="1"/>
</dbReference>
<dbReference type="InterPro" id="IPR000101">
    <property type="entry name" value="GGT_peptidase"/>
</dbReference>
<comment type="caution">
    <text evidence="4">The sequence shown here is derived from an EMBL/GenBank/DDBJ whole genome shotgun (WGS) entry which is preliminary data.</text>
</comment>
<dbReference type="EMBL" id="CABITT030000007">
    <property type="protein sequence ID" value="VVB11184.1"/>
    <property type="molecule type" value="Genomic_DNA"/>
</dbReference>
<comment type="catalytic activity">
    <reaction evidence="3">
        <text>an S-substituted glutathione + H2O = an S-substituted L-cysteinylglycine + L-glutamate</text>
        <dbReference type="Rhea" id="RHEA:59468"/>
        <dbReference type="ChEBI" id="CHEBI:15377"/>
        <dbReference type="ChEBI" id="CHEBI:29985"/>
        <dbReference type="ChEBI" id="CHEBI:90779"/>
        <dbReference type="ChEBI" id="CHEBI:143103"/>
        <dbReference type="EC" id="3.4.19.13"/>
    </reaction>
</comment>
<protein>
    <recommendedName>
        <fullName evidence="3">Glutathione hydrolase</fullName>
        <ecNumber evidence="3">2.3.2.2</ecNumber>
        <ecNumber evidence="3">3.4.19.13</ecNumber>
    </recommendedName>
    <alternativeName>
        <fullName evidence="3">Gamma-glutamyltransferase</fullName>
    </alternativeName>
    <alternativeName>
        <fullName evidence="3">Gamma-glutamyltranspeptidase</fullName>
    </alternativeName>
</protein>
<dbReference type="GO" id="GO:0005886">
    <property type="term" value="C:plasma membrane"/>
    <property type="evidence" value="ECO:0007669"/>
    <property type="project" value="TreeGrafter"/>
</dbReference>
<dbReference type="OrthoDB" id="1081007at2759"/>
<dbReference type="PRINTS" id="PR01210">
    <property type="entry name" value="GGTRANSPTASE"/>
</dbReference>
<keyword evidence="3" id="KW-0378">Hydrolase</keyword>
<feature type="binding site" evidence="2">
    <location>
        <position position="440"/>
    </location>
    <ligand>
        <name>L-glutamate</name>
        <dbReference type="ChEBI" id="CHEBI:29985"/>
    </ligand>
</feature>
<dbReference type="PANTHER" id="PTHR11686">
    <property type="entry name" value="GAMMA GLUTAMYL TRANSPEPTIDASE"/>
    <property type="match status" value="1"/>
</dbReference>
<gene>
    <name evidence="4" type="ORF">ANE_LOCUS21628</name>
</gene>
<comment type="catalytic activity">
    <reaction evidence="3">
        <text>glutathione + H2O = L-cysteinylglycine + L-glutamate</text>
        <dbReference type="Rhea" id="RHEA:28807"/>
        <dbReference type="ChEBI" id="CHEBI:15377"/>
        <dbReference type="ChEBI" id="CHEBI:29985"/>
        <dbReference type="ChEBI" id="CHEBI:57925"/>
        <dbReference type="ChEBI" id="CHEBI:61694"/>
        <dbReference type="EC" id="3.4.19.13"/>
    </reaction>
</comment>
<dbReference type="SUPFAM" id="SSF56235">
    <property type="entry name" value="N-terminal nucleophile aminohydrolases (Ntn hydrolases)"/>
    <property type="match status" value="1"/>
</dbReference>
<comment type="catalytic activity">
    <reaction evidence="3">
        <text>an N-terminal (5-L-glutamyl)-[peptide] + an alpha-amino acid = 5-L-glutamyl amino acid + an N-terminal L-alpha-aminoacyl-[peptide]</text>
        <dbReference type="Rhea" id="RHEA:23904"/>
        <dbReference type="Rhea" id="RHEA-COMP:9780"/>
        <dbReference type="Rhea" id="RHEA-COMP:9795"/>
        <dbReference type="ChEBI" id="CHEBI:77644"/>
        <dbReference type="ChEBI" id="CHEBI:78597"/>
        <dbReference type="ChEBI" id="CHEBI:78599"/>
        <dbReference type="ChEBI" id="CHEBI:78608"/>
        <dbReference type="EC" id="2.3.2.2"/>
    </reaction>
</comment>
<proteinExistence type="predicted"/>
<dbReference type="Gene3D" id="3.60.20.40">
    <property type="match status" value="1"/>
</dbReference>
<feature type="binding site" evidence="2">
    <location>
        <position position="490"/>
    </location>
    <ligand>
        <name>L-glutamate</name>
        <dbReference type="ChEBI" id="CHEBI:29985"/>
    </ligand>
</feature>
<keyword evidence="3" id="KW-0808">Transferase</keyword>
<dbReference type="InterPro" id="IPR043137">
    <property type="entry name" value="GGT_ssub_C"/>
</dbReference>
<comment type="pathway">
    <text evidence="3">Sulfur metabolism; glutathione metabolism.</text>
</comment>
<feature type="binding site" evidence="2">
    <location>
        <begin position="416"/>
        <end position="418"/>
    </location>
    <ligand>
        <name>L-glutamate</name>
        <dbReference type="ChEBI" id="CHEBI:29985"/>
    </ligand>
</feature>
<evidence type="ECO:0000256" key="3">
    <source>
        <dbReference type="RuleBase" id="RU368068"/>
    </source>
</evidence>
<evidence type="ECO:0000256" key="2">
    <source>
        <dbReference type="PIRSR" id="PIRSR600101-2"/>
    </source>
</evidence>
<dbReference type="PANTHER" id="PTHR11686:SF59">
    <property type="entry name" value="GLUTATHIONE HYDROLASE"/>
    <property type="match status" value="1"/>
</dbReference>
<comment type="function">
    <text evidence="3">Cleaves the gamma-glutamyl peptide bond of glutathione and glutathione conjugates.</text>
</comment>
<feature type="binding site" evidence="2">
    <location>
        <position position="126"/>
    </location>
    <ligand>
        <name>L-glutamate</name>
        <dbReference type="ChEBI" id="CHEBI:29985"/>
    </ligand>
</feature>
<reference evidence="4" key="1">
    <citation type="submission" date="2019-07" db="EMBL/GenBank/DDBJ databases">
        <authorList>
            <person name="Dittberner H."/>
        </authorList>
    </citation>
    <scope>NUCLEOTIDE SEQUENCE [LARGE SCALE GENOMIC DNA]</scope>
</reference>
<dbReference type="AlphaFoldDB" id="A0A565CC22"/>
<sequence length="612" mass="67060">MVRGILQESLLDMEQNVTTIQEQLKRRDPHINKSFLQFPGQETETKSNDKESVVTSENGVVAADHEKCSEIGAEVLGRLGGTAVDAAVAVAFCLGVMNPSSSGIGGGALMVVGSSSGSVATAYDMRETAPLAASQDMFENREAERVVGPLSIAVPGEIAGLYKAWETHGRVQWKLLVEPAIKLARDGFEVGSHLAFAISKNEDMIKNDIGLKSVFTKGDKFLKKGDICYNPKLAETLEIVAEKGMKTFYEEDVAEKLVSDVREAGGIMTMEDLRSYEVKVSDAMVVDDVMGYKIHGMWPPACGTTGFAMVMNVLERYKKVKDTNENLGLHRLIEVMKHMLAARMELGDPAFVNGTSNVVNNLLSKSYAERIQNKISDYTTFPPEYYLNKYNQLEDQGTSHFCVVDKDRNAVSMTTTLNYAFGSGFMSPSTGVILNGQMEDFAIPTLNSPSLLPPAPANYIAPKKRALTSMMPLIITKDTELVGVIGASGGPYIFPAVIQVFINLFIFKMSPLEAVQSPRVYPKLKPNEVWYEDMKVYNGDHIKLKEETQEFLKMRRHKLVVTTVGGIVQLIVQNRIDDSKTLLTAVSDLRKDGKPAAASANAPPTLAHAPLI</sequence>
<dbReference type="Proteomes" id="UP000489600">
    <property type="component" value="Unassembled WGS sequence"/>
</dbReference>
<accession>A0A565CC22</accession>
<dbReference type="UniPathway" id="UPA00204"/>
<feature type="binding site" evidence="2">
    <location>
        <begin position="468"/>
        <end position="469"/>
    </location>
    <ligand>
        <name>L-glutamate</name>
        <dbReference type="ChEBI" id="CHEBI:29985"/>
    </ligand>
</feature>
<dbReference type="InterPro" id="IPR043138">
    <property type="entry name" value="GGT_lsub"/>
</dbReference>
<dbReference type="GO" id="GO:0036374">
    <property type="term" value="F:glutathione hydrolase activity"/>
    <property type="evidence" value="ECO:0007669"/>
    <property type="project" value="UniProtKB-UniRule"/>
</dbReference>
<keyword evidence="3" id="KW-0012">Acyltransferase</keyword>
<dbReference type="EC" id="3.4.19.13" evidence="3"/>
<dbReference type="FunFam" id="1.10.246.130:FF:000001">
    <property type="entry name" value="Gamma-glutamyltransferase 5 isoform 1"/>
    <property type="match status" value="1"/>
</dbReference>